<feature type="transmembrane region" description="Helical" evidence="7">
    <location>
        <begin position="237"/>
        <end position="257"/>
    </location>
</feature>
<feature type="transmembrane region" description="Helical" evidence="7">
    <location>
        <begin position="208"/>
        <end position="225"/>
    </location>
</feature>
<feature type="transmembrane region" description="Helical" evidence="7">
    <location>
        <begin position="278"/>
        <end position="298"/>
    </location>
</feature>
<keyword evidence="9" id="KW-1185">Reference proteome</keyword>
<dbReference type="PANTHER" id="PTHR13148">
    <property type="entry name" value="PER1-RELATED"/>
    <property type="match status" value="1"/>
</dbReference>
<dbReference type="Proteomes" id="UP000307440">
    <property type="component" value="Unassembled WGS sequence"/>
</dbReference>
<feature type="transmembrane region" description="Helical" evidence="7">
    <location>
        <begin position="167"/>
        <end position="187"/>
    </location>
</feature>
<evidence type="ECO:0000256" key="1">
    <source>
        <dbReference type="ARBA" id="ARBA00004127"/>
    </source>
</evidence>
<comment type="function">
    <text evidence="7">Involved in the lipid remodeling steps of GPI-anchor maturation.</text>
</comment>
<keyword evidence="2 7" id="KW-0337">GPI-anchor biosynthesis</keyword>
<accession>A0A5C3KS72</accession>
<evidence type="ECO:0000256" key="6">
    <source>
        <dbReference type="ARBA" id="ARBA00023136"/>
    </source>
</evidence>
<evidence type="ECO:0000256" key="3">
    <source>
        <dbReference type="ARBA" id="ARBA00022692"/>
    </source>
</evidence>
<keyword evidence="7" id="KW-0256">Endoplasmic reticulum</keyword>
<name>A0A5C3KS72_COPMA</name>
<feature type="chain" id="PRO_5023153082" description="Post-GPI attachment to proteins factor 3" evidence="7">
    <location>
        <begin position="22"/>
        <end position="347"/>
    </location>
</feature>
<dbReference type="GO" id="GO:0016788">
    <property type="term" value="F:hydrolase activity, acting on ester bonds"/>
    <property type="evidence" value="ECO:0007669"/>
    <property type="project" value="TreeGrafter"/>
</dbReference>
<dbReference type="EMBL" id="ML210235">
    <property type="protein sequence ID" value="TFK22673.1"/>
    <property type="molecule type" value="Genomic_DNA"/>
</dbReference>
<evidence type="ECO:0000256" key="2">
    <source>
        <dbReference type="ARBA" id="ARBA00022502"/>
    </source>
</evidence>
<keyword evidence="6 7" id="KW-0472">Membrane</keyword>
<comment type="caution">
    <text evidence="7">Lacks conserved residue(s) required for the propagation of feature annotation.</text>
</comment>
<evidence type="ECO:0000256" key="7">
    <source>
        <dbReference type="RuleBase" id="RU365066"/>
    </source>
</evidence>
<proteinExistence type="inferred from homology"/>
<dbReference type="AlphaFoldDB" id="A0A5C3KS72"/>
<sequence>MSFRRAVFVATIFLATNLALASYGDSTPSYLDCVKVCDVQQCSTGKYTSTIPLSLRLTRWTCLDNCKYNCMHLTVDGWVATGHPVEQFYGKWPFWRFAGMQEPASVTFSVLNFLAQVYGYFKIRKSLPNSHPMKAFYSNCTFFGMNAWVWSAVFHTRDTRLTEKLDYFSAALVILNALYVCIIRQFHLYPRNESSKLTTTSSSIPARNVLLAICSLVYASHIYYLTSGPRFDYTYNMLFNLVIGLSHNFLWLLYSLPSALSLLPARYPNGQKRYRPSFVGKAAVFVVLTTAATCLELFDFPAWARVIDAHSLWHAATAPMAYFWYNFLVQDALDPSWREPLLRQRPE</sequence>
<feature type="signal peptide" evidence="7">
    <location>
        <begin position="1"/>
        <end position="21"/>
    </location>
</feature>
<evidence type="ECO:0000256" key="4">
    <source>
        <dbReference type="ARBA" id="ARBA00022729"/>
    </source>
</evidence>
<gene>
    <name evidence="8" type="ORF">FA15DRAFT_643815</name>
</gene>
<evidence type="ECO:0000313" key="8">
    <source>
        <dbReference type="EMBL" id="TFK22673.1"/>
    </source>
</evidence>
<dbReference type="GO" id="GO:0005789">
    <property type="term" value="C:endoplasmic reticulum membrane"/>
    <property type="evidence" value="ECO:0007669"/>
    <property type="project" value="UniProtKB-SubCell"/>
</dbReference>
<dbReference type="OrthoDB" id="419770at2759"/>
<keyword evidence="3 7" id="KW-0812">Transmembrane</keyword>
<protein>
    <recommendedName>
        <fullName evidence="7">Post-GPI attachment to proteins factor 3</fullName>
    </recommendedName>
</protein>
<organism evidence="8 9">
    <name type="scientific">Coprinopsis marcescibilis</name>
    <name type="common">Agaric fungus</name>
    <name type="synonym">Psathyrella marcescibilis</name>
    <dbReference type="NCBI Taxonomy" id="230819"/>
    <lineage>
        <taxon>Eukaryota</taxon>
        <taxon>Fungi</taxon>
        <taxon>Dikarya</taxon>
        <taxon>Basidiomycota</taxon>
        <taxon>Agaricomycotina</taxon>
        <taxon>Agaricomycetes</taxon>
        <taxon>Agaricomycetidae</taxon>
        <taxon>Agaricales</taxon>
        <taxon>Agaricineae</taxon>
        <taxon>Psathyrellaceae</taxon>
        <taxon>Coprinopsis</taxon>
    </lineage>
</organism>
<comment type="similarity">
    <text evidence="7">Belongs to the PGAP3 family.</text>
</comment>
<dbReference type="GO" id="GO:0006506">
    <property type="term" value="P:GPI anchor biosynthetic process"/>
    <property type="evidence" value="ECO:0007669"/>
    <property type="project" value="UniProtKB-KW"/>
</dbReference>
<keyword evidence="5 7" id="KW-1133">Transmembrane helix</keyword>
<dbReference type="PANTHER" id="PTHR13148:SF0">
    <property type="entry name" value="POST-GPI ATTACHMENT TO PROTEINS FACTOR 3"/>
    <property type="match status" value="1"/>
</dbReference>
<evidence type="ECO:0000256" key="5">
    <source>
        <dbReference type="ARBA" id="ARBA00022989"/>
    </source>
</evidence>
<evidence type="ECO:0000313" key="9">
    <source>
        <dbReference type="Proteomes" id="UP000307440"/>
    </source>
</evidence>
<dbReference type="Pfam" id="PF04080">
    <property type="entry name" value="Per1"/>
    <property type="match status" value="1"/>
</dbReference>
<dbReference type="InterPro" id="IPR007217">
    <property type="entry name" value="Per1-like"/>
</dbReference>
<feature type="transmembrane region" description="Helical" evidence="7">
    <location>
        <begin position="135"/>
        <end position="155"/>
    </location>
</feature>
<reference evidence="8 9" key="1">
    <citation type="journal article" date="2019" name="Nat. Ecol. Evol.">
        <title>Megaphylogeny resolves global patterns of mushroom evolution.</title>
        <authorList>
            <person name="Varga T."/>
            <person name="Krizsan K."/>
            <person name="Foldi C."/>
            <person name="Dima B."/>
            <person name="Sanchez-Garcia M."/>
            <person name="Sanchez-Ramirez S."/>
            <person name="Szollosi G.J."/>
            <person name="Szarkandi J.G."/>
            <person name="Papp V."/>
            <person name="Albert L."/>
            <person name="Andreopoulos W."/>
            <person name="Angelini C."/>
            <person name="Antonin V."/>
            <person name="Barry K.W."/>
            <person name="Bougher N.L."/>
            <person name="Buchanan P."/>
            <person name="Buyck B."/>
            <person name="Bense V."/>
            <person name="Catcheside P."/>
            <person name="Chovatia M."/>
            <person name="Cooper J."/>
            <person name="Damon W."/>
            <person name="Desjardin D."/>
            <person name="Finy P."/>
            <person name="Geml J."/>
            <person name="Haridas S."/>
            <person name="Hughes K."/>
            <person name="Justo A."/>
            <person name="Karasinski D."/>
            <person name="Kautmanova I."/>
            <person name="Kiss B."/>
            <person name="Kocsube S."/>
            <person name="Kotiranta H."/>
            <person name="LaButti K.M."/>
            <person name="Lechner B.E."/>
            <person name="Liimatainen K."/>
            <person name="Lipzen A."/>
            <person name="Lukacs Z."/>
            <person name="Mihaltcheva S."/>
            <person name="Morgado L.N."/>
            <person name="Niskanen T."/>
            <person name="Noordeloos M.E."/>
            <person name="Ohm R.A."/>
            <person name="Ortiz-Santana B."/>
            <person name="Ovrebo C."/>
            <person name="Racz N."/>
            <person name="Riley R."/>
            <person name="Savchenko A."/>
            <person name="Shiryaev A."/>
            <person name="Soop K."/>
            <person name="Spirin V."/>
            <person name="Szebenyi C."/>
            <person name="Tomsovsky M."/>
            <person name="Tulloss R.E."/>
            <person name="Uehling J."/>
            <person name="Grigoriev I.V."/>
            <person name="Vagvolgyi C."/>
            <person name="Papp T."/>
            <person name="Martin F.M."/>
            <person name="Miettinen O."/>
            <person name="Hibbett D.S."/>
            <person name="Nagy L.G."/>
        </authorList>
    </citation>
    <scope>NUCLEOTIDE SEQUENCE [LARGE SCALE GENOMIC DNA]</scope>
    <source>
        <strain evidence="8 9">CBS 121175</strain>
    </source>
</reference>
<keyword evidence="4 7" id="KW-0732">Signal</keyword>
<feature type="transmembrane region" description="Helical" evidence="7">
    <location>
        <begin position="310"/>
        <end position="328"/>
    </location>
</feature>
<comment type="subcellular location">
    <subcellularLocation>
        <location evidence="1">Endomembrane system</location>
        <topology evidence="1">Multi-pass membrane protein</topology>
    </subcellularLocation>
    <subcellularLocation>
        <location evidence="7">Endoplasmic reticulum membrane</location>
        <topology evidence="7">Multi-pass membrane protein</topology>
    </subcellularLocation>
</comment>
<dbReference type="STRING" id="230819.A0A5C3KS72"/>